<keyword evidence="2" id="KW-0732">Signal</keyword>
<sequence precursor="true">MRLAALLCFVSLASLSSSLLVAQTPETLGRIERLDPALDSLVAATAKIEVLASGFTWTEGPVWVPDEQGGYLLFSDIPRNSIFRWSEAGGISLFMQPSGYTGATYYGLEPGSNGLALDAQDRLTACEHGDRRISVLTRGGGKQTLADNYQGRRLNSPNDLVFDSAGSIYFTDPPYGLPERAADPRRELDFCGVYRLDANGQLTLLTKQLTRPNGIGLSPDEKTLIVAQSDSDKPIWMSFPINEDKTLGEGVVIADATEAKKEFAGAPDGLAIHRSGIIFASAPGGIHVMKPDGSLIGRLITGERTSNCTFDKDQKTLYITADSYVCRVKLVE</sequence>
<dbReference type="SUPFAM" id="SSF63829">
    <property type="entry name" value="Calcium-dependent phosphotriesterase"/>
    <property type="match status" value="1"/>
</dbReference>
<feature type="chain" id="PRO_5022964058" evidence="2">
    <location>
        <begin position="23"/>
        <end position="332"/>
    </location>
</feature>
<evidence type="ECO:0000313" key="4">
    <source>
        <dbReference type="EMBL" id="TWU48380.1"/>
    </source>
</evidence>
<dbReference type="AlphaFoldDB" id="A0A5C6EIS2"/>
<dbReference type="Proteomes" id="UP000317977">
    <property type="component" value="Unassembled WGS sequence"/>
</dbReference>
<evidence type="ECO:0000256" key="2">
    <source>
        <dbReference type="SAM" id="SignalP"/>
    </source>
</evidence>
<dbReference type="Pfam" id="PF08450">
    <property type="entry name" value="SGL"/>
    <property type="match status" value="1"/>
</dbReference>
<evidence type="ECO:0000313" key="5">
    <source>
        <dbReference type="Proteomes" id="UP000317977"/>
    </source>
</evidence>
<dbReference type="EMBL" id="SJPX01000005">
    <property type="protein sequence ID" value="TWU48380.1"/>
    <property type="molecule type" value="Genomic_DNA"/>
</dbReference>
<reference evidence="4 5" key="1">
    <citation type="submission" date="2019-02" db="EMBL/GenBank/DDBJ databases">
        <title>Deep-cultivation of Planctomycetes and their phenomic and genomic characterization uncovers novel biology.</title>
        <authorList>
            <person name="Wiegand S."/>
            <person name="Jogler M."/>
            <person name="Boedeker C."/>
            <person name="Pinto D."/>
            <person name="Vollmers J."/>
            <person name="Rivas-Marin E."/>
            <person name="Kohn T."/>
            <person name="Peeters S.H."/>
            <person name="Heuer A."/>
            <person name="Rast P."/>
            <person name="Oberbeckmann S."/>
            <person name="Bunk B."/>
            <person name="Jeske O."/>
            <person name="Meyerdierks A."/>
            <person name="Storesund J.E."/>
            <person name="Kallscheuer N."/>
            <person name="Luecker S."/>
            <person name="Lage O.M."/>
            <person name="Pohl T."/>
            <person name="Merkel B.J."/>
            <person name="Hornburger P."/>
            <person name="Mueller R.-W."/>
            <person name="Bruemmer F."/>
            <person name="Labrenz M."/>
            <person name="Spormann A.M."/>
            <person name="Op Den Camp H."/>
            <person name="Overmann J."/>
            <person name="Amann R."/>
            <person name="Jetten M.S.M."/>
            <person name="Mascher T."/>
            <person name="Medema M.H."/>
            <person name="Devos D.P."/>
            <person name="Kaster A.-K."/>
            <person name="Ovreas L."/>
            <person name="Rohde M."/>
            <person name="Galperin M.Y."/>
            <person name="Jogler C."/>
        </authorList>
    </citation>
    <scope>NUCLEOTIDE SEQUENCE [LARGE SCALE GENOMIC DNA]</scope>
    <source>
        <strain evidence="4 5">Poly59</strain>
    </source>
</reference>
<dbReference type="InterPro" id="IPR051262">
    <property type="entry name" value="SMP-30/CGR1_Lactonase"/>
</dbReference>
<protein>
    <submittedName>
        <fullName evidence="4">Gluconolactonase</fullName>
        <ecNumber evidence="4">3.1.1.17</ecNumber>
    </submittedName>
</protein>
<gene>
    <name evidence="4" type="primary">gnl_5</name>
    <name evidence="4" type="ORF">Poly59_52270</name>
</gene>
<dbReference type="OrthoDB" id="272794at2"/>
<dbReference type="InterPro" id="IPR011042">
    <property type="entry name" value="6-blade_b-propeller_TolB-like"/>
</dbReference>
<dbReference type="Gene3D" id="2.120.10.30">
    <property type="entry name" value="TolB, C-terminal domain"/>
    <property type="match status" value="1"/>
</dbReference>
<comment type="caution">
    <text evidence="4">The sequence shown here is derived from an EMBL/GenBank/DDBJ whole genome shotgun (WGS) entry which is preliminary data.</text>
</comment>
<evidence type="ECO:0000256" key="1">
    <source>
        <dbReference type="ARBA" id="ARBA00022801"/>
    </source>
</evidence>
<keyword evidence="1 4" id="KW-0378">Hydrolase</keyword>
<name>A0A5C6EIS2_9BACT</name>
<evidence type="ECO:0000259" key="3">
    <source>
        <dbReference type="Pfam" id="PF08450"/>
    </source>
</evidence>
<dbReference type="InterPro" id="IPR013658">
    <property type="entry name" value="SGL"/>
</dbReference>
<dbReference type="PANTHER" id="PTHR47572">
    <property type="entry name" value="LIPOPROTEIN-RELATED"/>
    <property type="match status" value="1"/>
</dbReference>
<feature type="domain" description="SMP-30/Gluconolactonase/LRE-like region" evidence="3">
    <location>
        <begin position="57"/>
        <end position="321"/>
    </location>
</feature>
<dbReference type="GO" id="GO:0004341">
    <property type="term" value="F:gluconolactonase activity"/>
    <property type="evidence" value="ECO:0007669"/>
    <property type="project" value="UniProtKB-EC"/>
</dbReference>
<feature type="signal peptide" evidence="2">
    <location>
        <begin position="1"/>
        <end position="22"/>
    </location>
</feature>
<dbReference type="EC" id="3.1.1.17" evidence="4"/>
<organism evidence="4 5">
    <name type="scientific">Rubripirellula reticaptiva</name>
    <dbReference type="NCBI Taxonomy" id="2528013"/>
    <lineage>
        <taxon>Bacteria</taxon>
        <taxon>Pseudomonadati</taxon>
        <taxon>Planctomycetota</taxon>
        <taxon>Planctomycetia</taxon>
        <taxon>Pirellulales</taxon>
        <taxon>Pirellulaceae</taxon>
        <taxon>Rubripirellula</taxon>
    </lineage>
</organism>
<keyword evidence="5" id="KW-1185">Reference proteome</keyword>
<accession>A0A5C6EIS2</accession>
<dbReference type="PANTHER" id="PTHR47572:SF4">
    <property type="entry name" value="LACTONASE DRP35"/>
    <property type="match status" value="1"/>
</dbReference>
<proteinExistence type="predicted"/>